<dbReference type="GO" id="GO:0005694">
    <property type="term" value="C:chromosome"/>
    <property type="evidence" value="ECO:0007669"/>
    <property type="project" value="UniProtKB-SubCell"/>
</dbReference>
<evidence type="ECO:0000313" key="12">
    <source>
        <dbReference type="Proteomes" id="UP000095149"/>
    </source>
</evidence>
<dbReference type="PANTHER" id="PTHR46223:SF3">
    <property type="entry name" value="HISTONE-LYSINE N-METHYLTRANSFERASE SET-23"/>
    <property type="match status" value="1"/>
</dbReference>
<feature type="compositionally biased region" description="Basic and acidic residues" evidence="8">
    <location>
        <begin position="127"/>
        <end position="146"/>
    </location>
</feature>
<feature type="compositionally biased region" description="Basic and acidic residues" evidence="8">
    <location>
        <begin position="1093"/>
        <end position="1105"/>
    </location>
</feature>
<evidence type="ECO:0000256" key="6">
    <source>
        <dbReference type="ARBA" id="ARBA00022723"/>
    </source>
</evidence>
<evidence type="ECO:0000256" key="2">
    <source>
        <dbReference type="ARBA" id="ARBA00022454"/>
    </source>
</evidence>
<keyword evidence="3" id="KW-0489">Methyltransferase</keyword>
<evidence type="ECO:0000259" key="10">
    <source>
        <dbReference type="PROSITE" id="PS50867"/>
    </source>
</evidence>
<dbReference type="Gene3D" id="2.170.270.10">
    <property type="entry name" value="SET domain"/>
    <property type="match status" value="1"/>
</dbReference>
<feature type="region of interest" description="Disordered" evidence="8">
    <location>
        <begin position="55"/>
        <end position="769"/>
    </location>
</feature>
<reference evidence="11 12" key="1">
    <citation type="submission" date="2016-06" db="EMBL/GenBank/DDBJ databases">
        <title>Evolution of pathogenesis and genome organization in the Tremellales.</title>
        <authorList>
            <person name="Cuomo C."/>
            <person name="Litvintseva A."/>
            <person name="Heitman J."/>
            <person name="Chen Y."/>
            <person name="Sun S."/>
            <person name="Springer D."/>
            <person name="Dromer F."/>
            <person name="Young S."/>
            <person name="Zeng Q."/>
            <person name="Chapman S."/>
            <person name="Gujja S."/>
            <person name="Saif S."/>
            <person name="Birren B."/>
        </authorList>
    </citation>
    <scope>NUCLEOTIDE SEQUENCE [LARGE SCALE GENOMIC DNA]</scope>
    <source>
        <strain evidence="11 12">CBS 6273</strain>
    </source>
</reference>
<feature type="region of interest" description="Disordered" evidence="8">
    <location>
        <begin position="785"/>
        <end position="885"/>
    </location>
</feature>
<name>A0A1E3JYI5_9TREE</name>
<keyword evidence="6" id="KW-0479">Metal-binding</keyword>
<feature type="compositionally biased region" description="Basic and acidic residues" evidence="8">
    <location>
        <begin position="383"/>
        <end position="394"/>
    </location>
</feature>
<comment type="subcellular location">
    <subcellularLocation>
        <location evidence="1">Chromosome</location>
    </subcellularLocation>
</comment>
<feature type="compositionally biased region" description="Low complexity" evidence="8">
    <location>
        <begin position="936"/>
        <end position="945"/>
    </location>
</feature>
<dbReference type="EMBL" id="MEKH01000008">
    <property type="protein sequence ID" value="ODO04962.1"/>
    <property type="molecule type" value="Genomic_DNA"/>
</dbReference>
<dbReference type="PROSITE" id="PS50867">
    <property type="entry name" value="PRE_SET"/>
    <property type="match status" value="1"/>
</dbReference>
<feature type="domain" description="Pre-SET" evidence="10">
    <location>
        <begin position="1300"/>
        <end position="1369"/>
    </location>
</feature>
<dbReference type="GO" id="GO:0005634">
    <property type="term" value="C:nucleus"/>
    <property type="evidence" value="ECO:0007669"/>
    <property type="project" value="InterPro"/>
</dbReference>
<evidence type="ECO:0000256" key="1">
    <source>
        <dbReference type="ARBA" id="ARBA00004286"/>
    </source>
</evidence>
<accession>A0A1E3JYI5</accession>
<feature type="region of interest" description="Disordered" evidence="8">
    <location>
        <begin position="1089"/>
        <end position="1116"/>
    </location>
</feature>
<feature type="compositionally biased region" description="Low complexity" evidence="8">
    <location>
        <begin position="173"/>
        <end position="201"/>
    </location>
</feature>
<dbReference type="InterPro" id="IPR001214">
    <property type="entry name" value="SET_dom"/>
</dbReference>
<feature type="compositionally biased region" description="Basic and acidic residues" evidence="8">
    <location>
        <begin position="974"/>
        <end position="987"/>
    </location>
</feature>
<evidence type="ECO:0000256" key="5">
    <source>
        <dbReference type="ARBA" id="ARBA00022691"/>
    </source>
</evidence>
<feature type="compositionally biased region" description="Basic and acidic residues" evidence="8">
    <location>
        <begin position="557"/>
        <end position="570"/>
    </location>
</feature>
<evidence type="ECO:0000256" key="4">
    <source>
        <dbReference type="ARBA" id="ARBA00022679"/>
    </source>
</evidence>
<dbReference type="PROSITE" id="PS50280">
    <property type="entry name" value="SET"/>
    <property type="match status" value="1"/>
</dbReference>
<keyword evidence="7" id="KW-0862">Zinc</keyword>
<feature type="region of interest" description="Disordered" evidence="8">
    <location>
        <begin position="1139"/>
        <end position="1174"/>
    </location>
</feature>
<feature type="compositionally biased region" description="Pro residues" evidence="8">
    <location>
        <begin position="695"/>
        <end position="707"/>
    </location>
</feature>
<proteinExistence type="predicted"/>
<feature type="compositionally biased region" description="Low complexity" evidence="8">
    <location>
        <begin position="431"/>
        <end position="442"/>
    </location>
</feature>
<feature type="compositionally biased region" description="Low complexity" evidence="8">
    <location>
        <begin position="488"/>
        <end position="509"/>
    </location>
</feature>
<feature type="compositionally biased region" description="Basic and acidic residues" evidence="8">
    <location>
        <begin position="244"/>
        <end position="258"/>
    </location>
</feature>
<dbReference type="GO" id="GO:0032259">
    <property type="term" value="P:methylation"/>
    <property type="evidence" value="ECO:0007669"/>
    <property type="project" value="UniProtKB-KW"/>
</dbReference>
<dbReference type="Proteomes" id="UP000095149">
    <property type="component" value="Unassembled WGS sequence"/>
</dbReference>
<feature type="compositionally biased region" description="Low complexity" evidence="8">
    <location>
        <begin position="756"/>
        <end position="769"/>
    </location>
</feature>
<comment type="caution">
    <text evidence="11">The sequence shown here is derived from an EMBL/GenBank/DDBJ whole genome shotgun (WGS) entry which is preliminary data.</text>
</comment>
<feature type="compositionally biased region" description="Basic and acidic residues" evidence="8">
    <location>
        <begin position="102"/>
        <end position="117"/>
    </location>
</feature>
<protein>
    <recommendedName>
        <fullName evidence="13">SET domain-containing protein</fullName>
    </recommendedName>
</protein>
<feature type="domain" description="SET" evidence="9">
    <location>
        <begin position="1374"/>
        <end position="1536"/>
    </location>
</feature>
<feature type="compositionally biased region" description="Basic and acidic residues" evidence="8">
    <location>
        <begin position="631"/>
        <end position="653"/>
    </location>
</feature>
<evidence type="ECO:0008006" key="13">
    <source>
        <dbReference type="Google" id="ProtNLM"/>
    </source>
</evidence>
<feature type="compositionally biased region" description="Low complexity" evidence="8">
    <location>
        <begin position="812"/>
        <end position="825"/>
    </location>
</feature>
<feature type="compositionally biased region" description="Low complexity" evidence="8">
    <location>
        <begin position="547"/>
        <end position="556"/>
    </location>
</feature>
<feature type="compositionally biased region" description="Polar residues" evidence="8">
    <location>
        <begin position="609"/>
        <end position="624"/>
    </location>
</feature>
<dbReference type="GO" id="GO:0008270">
    <property type="term" value="F:zinc ion binding"/>
    <property type="evidence" value="ECO:0007669"/>
    <property type="project" value="InterPro"/>
</dbReference>
<dbReference type="InterPro" id="IPR046341">
    <property type="entry name" value="SET_dom_sf"/>
</dbReference>
<dbReference type="Pfam" id="PF05033">
    <property type="entry name" value="Pre-SET"/>
    <property type="match status" value="1"/>
</dbReference>
<dbReference type="GO" id="GO:0042054">
    <property type="term" value="F:histone methyltransferase activity"/>
    <property type="evidence" value="ECO:0007669"/>
    <property type="project" value="InterPro"/>
</dbReference>
<dbReference type="OrthoDB" id="2575244at2759"/>
<evidence type="ECO:0000256" key="7">
    <source>
        <dbReference type="ARBA" id="ARBA00022833"/>
    </source>
</evidence>
<dbReference type="SMART" id="SM00317">
    <property type="entry name" value="SET"/>
    <property type="match status" value="1"/>
</dbReference>
<feature type="region of interest" description="Disordered" evidence="8">
    <location>
        <begin position="1"/>
        <end position="20"/>
    </location>
</feature>
<keyword evidence="4" id="KW-0808">Transferase</keyword>
<dbReference type="Pfam" id="PF00856">
    <property type="entry name" value="SET"/>
    <property type="match status" value="1"/>
</dbReference>
<keyword evidence="5" id="KW-0949">S-adenosyl-L-methionine</keyword>
<feature type="compositionally biased region" description="Basic and acidic residues" evidence="8">
    <location>
        <begin position="74"/>
        <end position="92"/>
    </location>
</feature>
<feature type="region of interest" description="Disordered" evidence="8">
    <location>
        <begin position="901"/>
        <end position="1028"/>
    </location>
</feature>
<keyword evidence="2" id="KW-0158">Chromosome</keyword>
<feature type="compositionally biased region" description="Low complexity" evidence="8">
    <location>
        <begin position="211"/>
        <end position="227"/>
    </location>
</feature>
<gene>
    <name evidence="11" type="ORF">I350_05573</name>
</gene>
<dbReference type="SUPFAM" id="SSF82199">
    <property type="entry name" value="SET domain"/>
    <property type="match status" value="1"/>
</dbReference>
<feature type="compositionally biased region" description="Polar residues" evidence="8">
    <location>
        <begin position="528"/>
        <end position="540"/>
    </location>
</feature>
<feature type="compositionally biased region" description="Polar residues" evidence="8">
    <location>
        <begin position="794"/>
        <end position="811"/>
    </location>
</feature>
<feature type="compositionally biased region" description="Acidic residues" evidence="8">
    <location>
        <begin position="844"/>
        <end position="853"/>
    </location>
</feature>
<feature type="compositionally biased region" description="Basic and acidic residues" evidence="8">
    <location>
        <begin position="724"/>
        <end position="751"/>
    </location>
</feature>
<feature type="compositionally biased region" description="Basic and acidic residues" evidence="8">
    <location>
        <begin position="411"/>
        <end position="426"/>
    </location>
</feature>
<evidence type="ECO:0000256" key="3">
    <source>
        <dbReference type="ARBA" id="ARBA00022603"/>
    </source>
</evidence>
<dbReference type="PANTHER" id="PTHR46223">
    <property type="entry name" value="HISTONE-LYSINE N-METHYLTRANSFERASE SUV39H"/>
    <property type="match status" value="1"/>
</dbReference>
<sequence length="1601" mass="171324">MALGAGGSHNDGIGLSTDEDDFEVVPEKVFKAKAGAKKARNSVAGSSRGKAIVIDLTRDSLSPSPDPLDTIVSARRDPERRKSIQTKIERRRSWQRSNESTVSDRDYNELRGDDIDPPRASPVKSAPKVEGKKSKGKEKEVLESPRETVGGSPSKKGLKKAADGGPAQTRLVLGEGSSSTGGPSGRLGLSVSPKNKPSRSVSPKKRPSLPAQTSSETSAKSQSSTTAGPGNGLKKTSLPAKMSSPDKTKEREKGSENGKKKKAVPNGSWGSPVPLLSTRPSHKDAASMSTVGAPSSSKSPSKDATITASKNPTPPTPPVSAAPVAPVPFRRPRWATAPANESPSSFKLHEPVPDPTPKIKIRIPIANPVETSKDAPGLSRKSGKLEKSIVDRLASKAGESVVQKEAPQRVGKVDHADEDARMDDASPLRNGPSPSTSSKPLSSGGGASESVNPGAASVASANITTPMAIGPAVPNSASGPAGPSRPLTNFSSTPVNSTSSPNGTPSSTISKDKPKKKKRPPPAAGTWKNPSEFGSSSSLKNGKESGDGSSRMSKSISSEKKDDGRAKESFPRPLPQTVPSTSSIPKIPSPEPPKGLHPAGSWLNPKPFGSNSSSAAGPPTSTKAAQAPLTAEEKERKRLMRAEKLRKMAEIKAQDTAAAQAELERHRRSAGSHVGSIGRAVNASDGVLSASAPSPNSPPHLPTPTSPQPIAVQPVGPQKHKRTPSPDHPLKPEDRQRKKSRPAVDMEEMRKVAGLPVAPASAPPAVQSAPASIIPAAEQTELLGAAERVKLRKQQSSIKASSRSNPTSASKSTSGTPGPSRRGSGALPKSFTEGRANEAIMGEMSDDSNDESPSDNLPLSTGTGAGSKRKRQPQSNIGVGGSQRLEKNMEEARVLLDDVNLFRTQSPTSKRVKEALSNQTSGRLVDLTAGLSDVAISSPIKPSSPAGNDTEGENDDQEPGKKEPGKADLFGFADKGKGKEVESRGSDSDFAILSDGAAALAKQQNGESGEKGPSRNKPTFHAARAKKQSVAPSWLLKLSQAAPQGSKPANTTVTISARSEEASIEPMITTPTYSYSHLPRRPRLTDDQWAGAIREELQAQEERKAGTSKKSGAQRRMKLKDYARLHLDMDLSGITAPRLYSIPTPKQSQCSRGLDEDSTYNGSDEESDTNTRSRLKGNYKRLFNRAPDASPSPPPVPEVDLQTLYPDPPVPPDRIGIAKRVYEQTNMHAWAAMSARSQPTRARSLFKTYIHQSTACDPYGPDSIPVYNEVDQDQRPPDFDFVYSNDMYYPEPMPAPEKGLGCGCDGPCDPQSATCTCLKRQELYYYDIGVKGFAYLEDGRIKETTAPVWECGETCGCPPECINRVVQRGRSPKTQVELFKTKLKGWGVRAGSDIPRGTFIGTYAGELVTEAESERRGVIYTAIGKTYIFDLDGYQIRRPPRGLEKVDARLAILAEQARKRAERVNRDEENEEEERYNAYSVDAFHYGFTRFFNHSCDPNLAITQAYVKDFHPERPIPVMFAHKDVKKGEELCISYKGIPDEEEINAALLKPTPKKKAAHLKKKDQVSVKGKGKLPEQTVGDDYYVCRCGAPICDGVMFPGM</sequence>
<evidence type="ECO:0000259" key="9">
    <source>
        <dbReference type="PROSITE" id="PS50280"/>
    </source>
</evidence>
<dbReference type="SMART" id="SM00468">
    <property type="entry name" value="PreSET"/>
    <property type="match status" value="1"/>
</dbReference>
<evidence type="ECO:0000313" key="11">
    <source>
        <dbReference type="EMBL" id="ODO04962.1"/>
    </source>
</evidence>
<evidence type="ECO:0000256" key="8">
    <source>
        <dbReference type="SAM" id="MobiDB-lite"/>
    </source>
</evidence>
<dbReference type="InterPro" id="IPR007728">
    <property type="entry name" value="Pre-SET_dom"/>
</dbReference>
<organism evidence="11 12">
    <name type="scientific">Cryptococcus amylolentus CBS 6273</name>
    <dbReference type="NCBI Taxonomy" id="1296118"/>
    <lineage>
        <taxon>Eukaryota</taxon>
        <taxon>Fungi</taxon>
        <taxon>Dikarya</taxon>
        <taxon>Basidiomycota</taxon>
        <taxon>Agaricomycotina</taxon>
        <taxon>Tremellomycetes</taxon>
        <taxon>Tremellales</taxon>
        <taxon>Cryptococcaceae</taxon>
        <taxon>Cryptococcus</taxon>
    </lineage>
</organism>
<dbReference type="InterPro" id="IPR050973">
    <property type="entry name" value="H3K9_Histone-Lys_N-MTase"/>
</dbReference>